<dbReference type="InterPro" id="IPR027417">
    <property type="entry name" value="P-loop_NTPase"/>
</dbReference>
<evidence type="ECO:0000256" key="7">
    <source>
        <dbReference type="ARBA" id="ARBA00034617"/>
    </source>
</evidence>
<dbReference type="Pfam" id="PF00580">
    <property type="entry name" value="UvrD-helicase"/>
    <property type="match status" value="1"/>
</dbReference>
<dbReference type="GO" id="GO:0043138">
    <property type="term" value="F:3'-5' DNA helicase activity"/>
    <property type="evidence" value="ECO:0007669"/>
    <property type="project" value="UniProtKB-EC"/>
</dbReference>
<dbReference type="GO" id="GO:0003677">
    <property type="term" value="F:DNA binding"/>
    <property type="evidence" value="ECO:0007669"/>
    <property type="project" value="InterPro"/>
</dbReference>
<evidence type="ECO:0000256" key="6">
    <source>
        <dbReference type="ARBA" id="ARBA00023235"/>
    </source>
</evidence>
<keyword evidence="2 10" id="KW-0547">Nucleotide-binding</keyword>
<dbReference type="PANTHER" id="PTHR11070">
    <property type="entry name" value="UVRD / RECB / PCRA DNA HELICASE FAMILY MEMBER"/>
    <property type="match status" value="1"/>
</dbReference>
<dbReference type="Gene3D" id="3.40.50.300">
    <property type="entry name" value="P-loop containing nucleotide triphosphate hydrolases"/>
    <property type="match status" value="3"/>
</dbReference>
<dbReference type="Pfam" id="PF12705">
    <property type="entry name" value="PDDEXK_1"/>
    <property type="match status" value="1"/>
</dbReference>
<dbReference type="RefSeq" id="WP_211940216.1">
    <property type="nucleotide sequence ID" value="NZ_CP073078.1"/>
</dbReference>
<evidence type="ECO:0000256" key="8">
    <source>
        <dbReference type="ARBA" id="ARBA00034808"/>
    </source>
</evidence>
<dbReference type="InterPro" id="IPR014016">
    <property type="entry name" value="UvrD-like_ATP-bd"/>
</dbReference>
<dbReference type="PROSITE" id="PS51217">
    <property type="entry name" value="UVRD_HELICASE_CTER"/>
    <property type="match status" value="1"/>
</dbReference>
<dbReference type="InterPro" id="IPR013986">
    <property type="entry name" value="DExx_box_DNA_helicase_dom_sf"/>
</dbReference>
<evidence type="ECO:0000256" key="9">
    <source>
        <dbReference type="ARBA" id="ARBA00048988"/>
    </source>
</evidence>
<keyword evidence="4 10" id="KW-0347">Helicase</keyword>
<keyword evidence="3 10" id="KW-0378">Hydrolase</keyword>
<evidence type="ECO:0000313" key="14">
    <source>
        <dbReference type="Proteomes" id="UP000676409"/>
    </source>
</evidence>
<comment type="similarity">
    <text evidence="1">Belongs to the helicase family. UvrD subfamily.</text>
</comment>
<comment type="catalytic activity">
    <reaction evidence="7">
        <text>Couples ATP hydrolysis with the unwinding of duplex DNA by translocating in the 3'-5' direction.</text>
        <dbReference type="EC" id="5.6.2.4"/>
    </reaction>
</comment>
<dbReference type="PROSITE" id="PS51198">
    <property type="entry name" value="UVRD_HELICASE_ATP_BIND"/>
    <property type="match status" value="1"/>
</dbReference>
<dbReference type="Proteomes" id="UP000676409">
    <property type="component" value="Chromosome"/>
</dbReference>
<gene>
    <name evidence="13" type="ORF">KCG34_10000</name>
</gene>
<name>A0A975IWT1_9CAUL</name>
<evidence type="ECO:0000256" key="10">
    <source>
        <dbReference type="PROSITE-ProRule" id="PRU00560"/>
    </source>
</evidence>
<dbReference type="EC" id="5.6.2.4" evidence="8"/>
<feature type="binding site" evidence="10">
    <location>
        <begin position="216"/>
        <end position="223"/>
    </location>
    <ligand>
        <name>ATP</name>
        <dbReference type="ChEBI" id="CHEBI:30616"/>
    </ligand>
</feature>
<accession>A0A975IWT1</accession>
<evidence type="ECO:0000256" key="1">
    <source>
        <dbReference type="ARBA" id="ARBA00009922"/>
    </source>
</evidence>
<dbReference type="Gene3D" id="1.10.486.10">
    <property type="entry name" value="PCRA, domain 4"/>
    <property type="match status" value="1"/>
</dbReference>
<evidence type="ECO:0000256" key="3">
    <source>
        <dbReference type="ARBA" id="ARBA00022801"/>
    </source>
</evidence>
<dbReference type="GO" id="GO:0005829">
    <property type="term" value="C:cytosol"/>
    <property type="evidence" value="ECO:0007669"/>
    <property type="project" value="TreeGrafter"/>
</dbReference>
<keyword evidence="14" id="KW-1185">Reference proteome</keyword>
<dbReference type="AlphaFoldDB" id="A0A975IWT1"/>
<dbReference type="PANTHER" id="PTHR11070:SF55">
    <property type="entry name" value="DNA 3'-5' HELICASE"/>
    <property type="match status" value="1"/>
</dbReference>
<comment type="catalytic activity">
    <reaction evidence="9">
        <text>ATP + H2O = ADP + phosphate + H(+)</text>
        <dbReference type="Rhea" id="RHEA:13065"/>
        <dbReference type="ChEBI" id="CHEBI:15377"/>
        <dbReference type="ChEBI" id="CHEBI:15378"/>
        <dbReference type="ChEBI" id="CHEBI:30616"/>
        <dbReference type="ChEBI" id="CHEBI:43474"/>
        <dbReference type="ChEBI" id="CHEBI:456216"/>
        <dbReference type="EC" id="5.6.2.4"/>
    </reaction>
</comment>
<keyword evidence="5 10" id="KW-0067">ATP-binding</keyword>
<dbReference type="EMBL" id="CP073078">
    <property type="protein sequence ID" value="QUD90165.1"/>
    <property type="molecule type" value="Genomic_DNA"/>
</dbReference>
<dbReference type="GO" id="GO:0033202">
    <property type="term" value="C:DNA helicase complex"/>
    <property type="evidence" value="ECO:0007669"/>
    <property type="project" value="TreeGrafter"/>
</dbReference>
<evidence type="ECO:0000313" key="13">
    <source>
        <dbReference type="EMBL" id="QUD90165.1"/>
    </source>
</evidence>
<reference evidence="13" key="1">
    <citation type="submission" date="2021-04" db="EMBL/GenBank/DDBJ databases">
        <title>The complete genome sequence of Caulobacter sp. S6.</title>
        <authorList>
            <person name="Tang Y."/>
            <person name="Ouyang W."/>
            <person name="Liu Q."/>
            <person name="Huang B."/>
            <person name="Guo Z."/>
            <person name="Lei P."/>
        </authorList>
    </citation>
    <scope>NUCLEOTIDE SEQUENCE</scope>
    <source>
        <strain evidence="13">S6</strain>
    </source>
</reference>
<dbReference type="InterPro" id="IPR038726">
    <property type="entry name" value="PDDEXK_AddAB-type"/>
</dbReference>
<dbReference type="CDD" id="cd17932">
    <property type="entry name" value="DEXQc_UvrD"/>
    <property type="match status" value="1"/>
</dbReference>
<dbReference type="GO" id="GO:0000725">
    <property type="term" value="P:recombinational repair"/>
    <property type="evidence" value="ECO:0007669"/>
    <property type="project" value="TreeGrafter"/>
</dbReference>
<evidence type="ECO:0000256" key="5">
    <source>
        <dbReference type="ARBA" id="ARBA00022840"/>
    </source>
</evidence>
<feature type="domain" description="UvrD-like helicase ATP-binding" evidence="11">
    <location>
        <begin position="195"/>
        <end position="494"/>
    </location>
</feature>
<dbReference type="InterPro" id="IPR000212">
    <property type="entry name" value="DNA_helicase_UvrD/REP"/>
</dbReference>
<organism evidence="13 14">
    <name type="scientific">Phenylobacterium montanum</name>
    <dbReference type="NCBI Taxonomy" id="2823693"/>
    <lineage>
        <taxon>Bacteria</taxon>
        <taxon>Pseudomonadati</taxon>
        <taxon>Pseudomonadota</taxon>
        <taxon>Alphaproteobacteria</taxon>
        <taxon>Caulobacterales</taxon>
        <taxon>Caulobacteraceae</taxon>
        <taxon>Phenylobacterium</taxon>
    </lineage>
</organism>
<dbReference type="Pfam" id="PF13361">
    <property type="entry name" value="UvrD_C"/>
    <property type="match status" value="2"/>
</dbReference>
<evidence type="ECO:0000256" key="4">
    <source>
        <dbReference type="ARBA" id="ARBA00022806"/>
    </source>
</evidence>
<protein>
    <recommendedName>
        <fullName evidence="8">DNA 3'-5' helicase</fullName>
        <ecNumber evidence="8">5.6.2.4</ecNumber>
    </recommendedName>
</protein>
<sequence length="1137" mass="123131">MDSFEPVRVAAQDLHERAVAAGADPSKPLALIDAAIELLDLELVWLAPDASALDGARALFDEQAGVIMASNAGSDGDRAVLVGHEIGHAALHAESAVCRERDVDPTQSQEAAPVGLQKVEDYGAHERRELQANVFAREFLLPRPAARDRHQAGEGARVVSTATQLPLDLVRQQMFDALLLPPAGSVEDDVVAPTVTADASQDRAVAHRGSPFLLEAGPGTGKTRTLVRRVQSLLDENVDPASILVLTFSNRAAGELSERLAKAAPQAAAQIWIGTFHGFGLDLARRHHEKLALSADPPLFDRSDAIAVLEEILPTLALAHYRNLWDPELILREMLTAISSAKDEMVGPVEYRRLCEAMREAAGEDEDALQVAAKALEVARVYELYEAALAKSGGVDFGDLIARPTRLLEADETVRTMVRLRHRHVLVDEYQDINRASARLVKAVAGDGKRLWVVGDARQSIYRFRGASPANMTGFAQDYPGAVIDQLEVNYRSSKEVVDTFVTFAPKMSASLGMLPLKLTARAGPSGVSPELRVFQTQDDETEGVAAAVRELETAGVRLRDQAVLCRSNARLNAIAAGLEARGIPVLHLGSLFEREEVRDLLALLSLVGDPFGAGLVRLAAKPRYSIPLNDVSKLVGALAGGDRPALKALADLTSLPELSDAGRSGLQTLAEDCRGLATSQSAWAAVADYLLDRTGELRQLGDTVAERMRAVAIWQFLNFVRETSPVGSGAPIQRTLDRVRQLVLLSEERDLRQVPAAALHMDAVRLMTVHGSKGLEFEAVHLPGLTVAGFPSSNRGERCPAPRGLIAGAGDAEPKDFAKQSHEAEEQCLFFVALSRARQRLQLYRSSRQANGSNRSPSPYLTVIRACVDERTLPPQLKGPAGGEDGHTIAVTWPADWRLTDARLESYDSCPRRFFYTHVLGLGGRRRMTPFGKAHDCLHEAVRLVSKARAAGTFDQAELDLAFQEIWARRGPVGHGFEADYRALCARLLDNLVRGGEGRTFRPPSDLVVAFGAGQVVVEASEIIEAAGGQTIIRRVRTGYKRSDEYDKLAYTLFHLAGAAAFGAGYEVEAHHLTDDQMETVVITDRKREARREIGERLVAGIAGGTFPAEPDAVSCPRCPHFFICAATPAGPLDLS</sequence>
<dbReference type="GO" id="GO:0005524">
    <property type="term" value="F:ATP binding"/>
    <property type="evidence" value="ECO:0007669"/>
    <property type="project" value="UniProtKB-UniRule"/>
</dbReference>
<proteinExistence type="inferred from homology"/>
<evidence type="ECO:0000259" key="12">
    <source>
        <dbReference type="PROSITE" id="PS51217"/>
    </source>
</evidence>
<keyword evidence="6" id="KW-0413">Isomerase</keyword>
<feature type="domain" description="UvrD-like helicase C-terminal" evidence="12">
    <location>
        <begin position="499"/>
        <end position="775"/>
    </location>
</feature>
<dbReference type="SUPFAM" id="SSF52540">
    <property type="entry name" value="P-loop containing nucleoside triphosphate hydrolases"/>
    <property type="match status" value="1"/>
</dbReference>
<dbReference type="InterPro" id="IPR014017">
    <property type="entry name" value="DNA_helicase_UvrD-like_C"/>
</dbReference>
<dbReference type="KEGG" id="caul:KCG34_10000"/>
<dbReference type="GO" id="GO:0016787">
    <property type="term" value="F:hydrolase activity"/>
    <property type="evidence" value="ECO:0007669"/>
    <property type="project" value="UniProtKB-UniRule"/>
</dbReference>
<evidence type="ECO:0000259" key="11">
    <source>
        <dbReference type="PROSITE" id="PS51198"/>
    </source>
</evidence>
<dbReference type="Gene3D" id="1.10.10.160">
    <property type="match status" value="1"/>
</dbReference>
<evidence type="ECO:0000256" key="2">
    <source>
        <dbReference type="ARBA" id="ARBA00022741"/>
    </source>
</evidence>